<evidence type="ECO:0000256" key="2">
    <source>
        <dbReference type="ARBA" id="ARBA00007658"/>
    </source>
</evidence>
<protein>
    <recommendedName>
        <fullName evidence="12">alpha-1,2-Mannosidase</fullName>
        <ecNumber evidence="12">3.2.1.-</ecNumber>
    </recommendedName>
</protein>
<dbReference type="GO" id="GO:0005975">
    <property type="term" value="P:carbohydrate metabolic process"/>
    <property type="evidence" value="ECO:0007669"/>
    <property type="project" value="InterPro"/>
</dbReference>
<dbReference type="OrthoDB" id="8118055at2759"/>
<evidence type="ECO:0000256" key="9">
    <source>
        <dbReference type="ARBA" id="ARBA00023230"/>
    </source>
</evidence>
<dbReference type="EC" id="3.2.1.-" evidence="12"/>
<dbReference type="CTD" id="9695"/>
<dbReference type="InterPro" id="IPR036026">
    <property type="entry name" value="Seven-hairpin_glycosidases"/>
</dbReference>
<dbReference type="GO" id="GO:1904154">
    <property type="term" value="P:positive regulation of retrograde protein transport, ER to cytosol"/>
    <property type="evidence" value="ECO:0007669"/>
    <property type="project" value="UniProtKB-ARBA"/>
</dbReference>
<comment type="similarity">
    <text evidence="2 12">Belongs to the glycosyl hydrolase 47 family.</text>
</comment>
<evidence type="ECO:0000256" key="6">
    <source>
        <dbReference type="ARBA" id="ARBA00022989"/>
    </source>
</evidence>
<evidence type="ECO:0000256" key="1">
    <source>
        <dbReference type="ARBA" id="ARBA00004648"/>
    </source>
</evidence>
<accession>A0A8B7W6T0</accession>
<dbReference type="PANTHER" id="PTHR45679:SF5">
    <property type="entry name" value="ER DEGRADATION-ENHANCING ALPHA-MANNOSIDASE-LIKE PROTEIN 1"/>
    <property type="match status" value="1"/>
</dbReference>
<dbReference type="InterPro" id="IPR012341">
    <property type="entry name" value="6hp_glycosidase-like_sf"/>
</dbReference>
<dbReference type="GO" id="GO:0004571">
    <property type="term" value="F:mannosyl-oligosaccharide 1,2-alpha-mannosidase activity"/>
    <property type="evidence" value="ECO:0007669"/>
    <property type="project" value="InterPro"/>
</dbReference>
<dbReference type="GO" id="GO:1904380">
    <property type="term" value="P:endoplasmic reticulum mannose trimming"/>
    <property type="evidence" value="ECO:0007669"/>
    <property type="project" value="InterPro"/>
</dbReference>
<evidence type="ECO:0000256" key="12">
    <source>
        <dbReference type="RuleBase" id="RU361193"/>
    </source>
</evidence>
<dbReference type="InterPro" id="IPR044674">
    <property type="entry name" value="EDEM1/2/3"/>
</dbReference>
<evidence type="ECO:0000313" key="16">
    <source>
        <dbReference type="RefSeq" id="XP_020039682.1"/>
    </source>
</evidence>
<dbReference type="GO" id="GO:0006986">
    <property type="term" value="P:response to unfolded protein"/>
    <property type="evidence" value="ECO:0007669"/>
    <property type="project" value="UniProtKB-KW"/>
</dbReference>
<dbReference type="PANTHER" id="PTHR45679">
    <property type="entry name" value="ER DEGRADATION-ENHANCING ALPHA-MANNOSIDASE-LIKE PROTEIN 2"/>
    <property type="match status" value="1"/>
</dbReference>
<keyword evidence="15" id="KW-1185">Reference proteome</keyword>
<evidence type="ECO:0000256" key="3">
    <source>
        <dbReference type="ARBA" id="ARBA00022692"/>
    </source>
</evidence>
<feature type="region of interest" description="Disordered" evidence="13">
    <location>
        <begin position="48"/>
        <end position="94"/>
    </location>
</feature>
<keyword evidence="7" id="KW-0472">Membrane</keyword>
<evidence type="ECO:0000313" key="15">
    <source>
        <dbReference type="Proteomes" id="UP001732720"/>
    </source>
</evidence>
<dbReference type="Pfam" id="PF01532">
    <property type="entry name" value="Glyco_hydro_47"/>
    <property type="match status" value="1"/>
</dbReference>
<sequence length="601" mass="67595">MQWRALVLGLLLLRLGLHGVLWLVFGLGPSMGFYQRFPISFGFQRLRGPDRTSSPASGPADGPGVPSGPSWLQRPEVGTTAAGRHQAPRRPGPGVCGPAHWGYVLGGRGRGRDEYEKRYSGAFPPQLRAQMRDLARGMFVFGYDNYMAHAFPQDELNPIHCRGRGPDRGDPSNLNINDVLGNYSLTLVDALDTLAIMGNSTEFQKAVKLVINTVSFDKDSTVQVFEATIRVLGSLLSAHRIITDSKQPFGDMTIKDYDNELLHMAHDLAVRLLPAFENTKTGIPYPRVNLKTGVPPDSNNETCTAGAGSLLVEFGILSRLLGDSTFEWVARRAVRALWNLRSNDTGLLGNVVNIQTGHWVGKQSGLGAGLDSFYEYLLKSYILFGEKEDLEMFNAAYQSIQNYLRRGREACNEGEGDPPLYVNVNMFSGQLMNTWIDSLQAFFPGLQVLIGEVEDAICLHAFYYAIWKRYGALPERYNWQLQAPDVLFYPLRPELVESTYLLYQLFDEENPVHKSGTRYMFTTEGHIISVDKHLRELPWKEFFSEDGGQDQEEKFVHRPKSHELKVINSSSNCNRVPDERRYSLPLKSIYMRQIDQMVGLV</sequence>
<name>A0A8B7W6T0_CASCN</name>
<proteinExistence type="inferred from homology"/>
<dbReference type="SUPFAM" id="SSF48225">
    <property type="entry name" value="Seven-hairpin glycosidases"/>
    <property type="match status" value="1"/>
</dbReference>
<evidence type="ECO:0000256" key="10">
    <source>
        <dbReference type="ARBA" id="ARBA00060207"/>
    </source>
</evidence>
<evidence type="ECO:0000256" key="8">
    <source>
        <dbReference type="ARBA" id="ARBA00023180"/>
    </source>
</evidence>
<dbReference type="Proteomes" id="UP001732720">
    <property type="component" value="Chromosome 10"/>
</dbReference>
<dbReference type="PRINTS" id="PR00747">
    <property type="entry name" value="GLYHDRLASE47"/>
</dbReference>
<dbReference type="AlphaFoldDB" id="A0A8B7W6T0"/>
<evidence type="ECO:0000313" key="14">
    <source>
        <dbReference type="Ensembl" id="ENSCCNP00000026792.1"/>
    </source>
</evidence>
<organism evidence="16">
    <name type="scientific">Castor canadensis</name>
    <name type="common">American beaver</name>
    <dbReference type="NCBI Taxonomy" id="51338"/>
    <lineage>
        <taxon>Eukaryota</taxon>
        <taxon>Metazoa</taxon>
        <taxon>Chordata</taxon>
        <taxon>Craniata</taxon>
        <taxon>Vertebrata</taxon>
        <taxon>Euteleostomi</taxon>
        <taxon>Mammalia</taxon>
        <taxon>Eutheria</taxon>
        <taxon>Euarchontoglires</taxon>
        <taxon>Glires</taxon>
        <taxon>Rodentia</taxon>
        <taxon>Castorimorpha</taxon>
        <taxon>Castoridae</taxon>
        <taxon>Castor</taxon>
    </lineage>
</organism>
<dbReference type="GO" id="GO:0005789">
    <property type="term" value="C:endoplasmic reticulum membrane"/>
    <property type="evidence" value="ECO:0007669"/>
    <property type="project" value="UniProtKB-SubCell"/>
</dbReference>
<keyword evidence="6" id="KW-1133">Transmembrane helix</keyword>
<comment type="subcellular location">
    <subcellularLocation>
        <location evidence="1">Endoplasmic reticulum membrane</location>
        <topology evidence="1">Single-pass type II membrane protein</topology>
    </subcellularLocation>
</comment>
<dbReference type="Gene3D" id="1.50.10.10">
    <property type="match status" value="1"/>
</dbReference>
<feature type="active site" evidence="11">
    <location>
        <position position="494"/>
    </location>
</feature>
<evidence type="ECO:0000256" key="4">
    <source>
        <dbReference type="ARBA" id="ARBA00022824"/>
    </source>
</evidence>
<dbReference type="FunFam" id="1.50.10.10:FF:000016">
    <property type="entry name" value="alpha-1,2-Mannosidase"/>
    <property type="match status" value="1"/>
</dbReference>
<dbReference type="GeneID" id="109699410"/>
<dbReference type="RefSeq" id="XP_020039682.1">
    <property type="nucleotide sequence ID" value="XM_020184093.1"/>
</dbReference>
<evidence type="ECO:0000256" key="5">
    <source>
        <dbReference type="ARBA" id="ARBA00022968"/>
    </source>
</evidence>
<evidence type="ECO:0000256" key="13">
    <source>
        <dbReference type="SAM" id="MobiDB-lite"/>
    </source>
</evidence>
<feature type="active site" description="Proton donor" evidence="11">
    <location>
        <position position="475"/>
    </location>
</feature>
<reference evidence="14" key="1">
    <citation type="submission" date="2023-09" db="UniProtKB">
        <authorList>
            <consortium name="Ensembl"/>
        </authorList>
    </citation>
    <scope>IDENTIFICATION</scope>
</reference>
<dbReference type="GO" id="GO:0005509">
    <property type="term" value="F:calcium ion binding"/>
    <property type="evidence" value="ECO:0007669"/>
    <property type="project" value="InterPro"/>
</dbReference>
<dbReference type="Ensembl" id="ENSCCNT00000033946.1">
    <property type="protein sequence ID" value="ENSCCNP00000026792.1"/>
    <property type="gene ID" value="ENSCCNG00000025952.1"/>
</dbReference>
<keyword evidence="3" id="KW-0812">Transmembrane</keyword>
<evidence type="ECO:0000256" key="11">
    <source>
        <dbReference type="PIRSR" id="PIRSR601382-1"/>
    </source>
</evidence>
<keyword evidence="4" id="KW-0256">Endoplasmic reticulum</keyword>
<keyword evidence="5" id="KW-0735">Signal-anchor</keyword>
<dbReference type="GO" id="GO:0044322">
    <property type="term" value="C:endoplasmic reticulum quality control compartment"/>
    <property type="evidence" value="ECO:0007669"/>
    <property type="project" value="GOC"/>
</dbReference>
<gene>
    <name evidence="14 16" type="primary">Edem1</name>
</gene>
<keyword evidence="9" id="KW-0834">Unfolded protein response</keyword>
<keyword evidence="12" id="KW-0326">Glycosidase</keyword>
<reference evidence="16" key="2">
    <citation type="submission" date="2025-04" db="UniProtKB">
        <authorList>
            <consortium name="RefSeq"/>
        </authorList>
    </citation>
    <scope>IDENTIFICATION</scope>
    <source>
        <tissue evidence="16">Leukocyte</tissue>
    </source>
</reference>
<keyword evidence="8" id="KW-0325">Glycoprotein</keyword>
<feature type="active site" description="Proton donor" evidence="11">
    <location>
        <position position="226"/>
    </location>
</feature>
<feature type="active site" evidence="11">
    <location>
        <position position="371"/>
    </location>
</feature>
<keyword evidence="12" id="KW-0378">Hydrolase</keyword>
<comment type="function">
    <text evidence="10">Extracts misfolded glycoproteins, but not glycoproteins undergoing productive folding, from the calnexin cycle. It is directly involved in endoplasmic reticulum-associated degradation (ERAD) and targets misfolded glycoproteins for degradation in an N-glycan-independent manner, probably by forming a complex with SEL1L. It has low mannosidase activity, catalyzing mannose trimming from Man8GlcNAc2 to Man7GlcNAc2.</text>
</comment>
<dbReference type="InterPro" id="IPR001382">
    <property type="entry name" value="Glyco_hydro_47"/>
</dbReference>
<evidence type="ECO:0000256" key="7">
    <source>
        <dbReference type="ARBA" id="ARBA00023136"/>
    </source>
</evidence>